<evidence type="ECO:0000256" key="1">
    <source>
        <dbReference type="ARBA" id="ARBA00004141"/>
    </source>
</evidence>
<evidence type="ECO:0000256" key="5">
    <source>
        <dbReference type="SAM" id="Phobius"/>
    </source>
</evidence>
<dbReference type="PANTHER" id="PTHR22911:SF6">
    <property type="entry name" value="SOLUTE CARRIER FAMILY 35 MEMBER G1"/>
    <property type="match status" value="1"/>
</dbReference>
<gene>
    <name evidence="7" type="ORF">I596_1441</name>
</gene>
<evidence type="ECO:0000259" key="6">
    <source>
        <dbReference type="Pfam" id="PF00892"/>
    </source>
</evidence>
<dbReference type="STRING" id="1300342.I596_1441"/>
<evidence type="ECO:0000256" key="3">
    <source>
        <dbReference type="ARBA" id="ARBA00022989"/>
    </source>
</evidence>
<dbReference type="PATRIC" id="fig|1300342.3.peg.1406"/>
<keyword evidence="4 5" id="KW-0472">Membrane</keyword>
<dbReference type="InterPro" id="IPR000620">
    <property type="entry name" value="EamA_dom"/>
</dbReference>
<feature type="transmembrane region" description="Helical" evidence="5">
    <location>
        <begin position="268"/>
        <end position="285"/>
    </location>
</feature>
<reference evidence="7 8" key="1">
    <citation type="submission" date="2016-04" db="EMBL/GenBank/DDBJ databases">
        <title>Complete genome sequence of Dokdonella koreensis DS-123T.</title>
        <authorList>
            <person name="Kim J.F."/>
            <person name="Lee H."/>
            <person name="Kwak M.-J."/>
        </authorList>
    </citation>
    <scope>NUCLEOTIDE SEQUENCE [LARGE SCALE GENOMIC DNA]</scope>
    <source>
        <strain evidence="7 8">DS-123</strain>
    </source>
</reference>
<evidence type="ECO:0000256" key="4">
    <source>
        <dbReference type="ARBA" id="ARBA00023136"/>
    </source>
</evidence>
<dbReference type="EMBL" id="CP015249">
    <property type="protein sequence ID" value="ANB17469.1"/>
    <property type="molecule type" value="Genomic_DNA"/>
</dbReference>
<keyword evidence="2 5" id="KW-0812">Transmembrane</keyword>
<feature type="transmembrane region" description="Helical" evidence="5">
    <location>
        <begin position="213"/>
        <end position="231"/>
    </location>
</feature>
<feature type="transmembrane region" description="Helical" evidence="5">
    <location>
        <begin position="102"/>
        <end position="122"/>
    </location>
</feature>
<feature type="transmembrane region" description="Helical" evidence="5">
    <location>
        <begin position="129"/>
        <end position="146"/>
    </location>
</feature>
<feature type="transmembrane region" description="Helical" evidence="5">
    <location>
        <begin position="12"/>
        <end position="34"/>
    </location>
</feature>
<organism evidence="7 8">
    <name type="scientific">Dokdonella koreensis DS-123</name>
    <dbReference type="NCBI Taxonomy" id="1300342"/>
    <lineage>
        <taxon>Bacteria</taxon>
        <taxon>Pseudomonadati</taxon>
        <taxon>Pseudomonadota</taxon>
        <taxon>Gammaproteobacteria</taxon>
        <taxon>Lysobacterales</taxon>
        <taxon>Rhodanobacteraceae</taxon>
        <taxon>Dokdonella</taxon>
    </lineage>
</organism>
<feature type="transmembrane region" description="Helical" evidence="5">
    <location>
        <begin position="46"/>
        <end position="63"/>
    </location>
</feature>
<dbReference type="Proteomes" id="UP000076830">
    <property type="component" value="Chromosome"/>
</dbReference>
<keyword evidence="8" id="KW-1185">Reference proteome</keyword>
<comment type="subcellular location">
    <subcellularLocation>
        <location evidence="1">Membrane</location>
        <topology evidence="1">Multi-pass membrane protein</topology>
    </subcellularLocation>
</comment>
<accession>A0A160DT19</accession>
<feature type="transmembrane region" description="Helical" evidence="5">
    <location>
        <begin position="75"/>
        <end position="96"/>
    </location>
</feature>
<dbReference type="GO" id="GO:0016020">
    <property type="term" value="C:membrane"/>
    <property type="evidence" value="ECO:0007669"/>
    <property type="project" value="UniProtKB-SubCell"/>
</dbReference>
<feature type="domain" description="EamA" evidence="6">
    <location>
        <begin position="158"/>
        <end position="284"/>
    </location>
</feature>
<feature type="transmembrane region" description="Helical" evidence="5">
    <location>
        <begin position="152"/>
        <end position="174"/>
    </location>
</feature>
<sequence length="308" mass="33379">MNVPAPAAASPLPLRAALLMVASACLFGLMAIAIRYASRQLHPFEIAFFRCLFGALFALPLLRVHGLSILKTDKFGFYVARCMIGMLSMLAGFWAIVHLPLAQAIALSYSSPLFVTIGAVLFLGEVVRLRRWSAVVAGFIGVLVIMRPNGEGFAIDSLVAILAAAMSGMVTISIKFLSRSEPPDRIVLLTTMLWVPLSLGPALTVWQWPQPGIWPWLVLAGALGTGGHYCWTRALKLADASLLAPLSYLQLLVVAGLAWLLFDENLDGYTALGAAIIIGASLYIARREARLARQRREEPVVVRSEPQA</sequence>
<feature type="domain" description="EamA" evidence="6">
    <location>
        <begin position="15"/>
        <end position="146"/>
    </location>
</feature>
<dbReference type="KEGG" id="dko:I596_1441"/>
<dbReference type="Pfam" id="PF00892">
    <property type="entry name" value="EamA"/>
    <property type="match status" value="2"/>
</dbReference>
<dbReference type="Gene3D" id="1.10.3730.20">
    <property type="match status" value="1"/>
</dbReference>
<feature type="transmembrane region" description="Helical" evidence="5">
    <location>
        <begin position="186"/>
        <end position="207"/>
    </location>
</feature>
<dbReference type="SUPFAM" id="SSF103481">
    <property type="entry name" value="Multidrug resistance efflux transporter EmrE"/>
    <property type="match status" value="2"/>
</dbReference>
<evidence type="ECO:0000313" key="7">
    <source>
        <dbReference type="EMBL" id="ANB17469.1"/>
    </source>
</evidence>
<dbReference type="PANTHER" id="PTHR22911">
    <property type="entry name" value="ACYL-MALONYL CONDENSING ENZYME-RELATED"/>
    <property type="match status" value="1"/>
</dbReference>
<dbReference type="InterPro" id="IPR037185">
    <property type="entry name" value="EmrE-like"/>
</dbReference>
<protein>
    <submittedName>
        <fullName evidence="7">Drug/metabolite transporter superfamily protein</fullName>
    </submittedName>
</protein>
<evidence type="ECO:0000313" key="8">
    <source>
        <dbReference type="Proteomes" id="UP000076830"/>
    </source>
</evidence>
<dbReference type="RefSeq" id="WP_067645703.1">
    <property type="nucleotide sequence ID" value="NZ_CP015249.1"/>
</dbReference>
<dbReference type="AlphaFoldDB" id="A0A160DT19"/>
<proteinExistence type="predicted"/>
<keyword evidence="3 5" id="KW-1133">Transmembrane helix</keyword>
<feature type="transmembrane region" description="Helical" evidence="5">
    <location>
        <begin position="243"/>
        <end position="262"/>
    </location>
</feature>
<name>A0A160DT19_9GAMM</name>
<evidence type="ECO:0000256" key="2">
    <source>
        <dbReference type="ARBA" id="ARBA00022692"/>
    </source>
</evidence>